<dbReference type="InterPro" id="IPR011812">
    <property type="entry name" value="Pep_trsgly"/>
</dbReference>
<evidence type="ECO:0000256" key="11">
    <source>
        <dbReference type="HAMAP-Rule" id="MF_00766"/>
    </source>
</evidence>
<dbReference type="PANTHER" id="PTHR30400:SF0">
    <property type="entry name" value="BIOSYNTHETIC PEPTIDOGLYCAN TRANSGLYCOSYLASE"/>
    <property type="match status" value="1"/>
</dbReference>
<keyword evidence="8 11" id="KW-1133">Transmembrane helix</keyword>
<keyword evidence="5 11" id="KW-0812">Transmembrane</keyword>
<comment type="caution">
    <text evidence="13">The sequence shown here is derived from an EMBL/GenBank/DDBJ whole genome shotgun (WGS) entry which is preliminary data.</text>
</comment>
<dbReference type="EMBL" id="JAPDFL010000001">
    <property type="protein sequence ID" value="MCW1930854.1"/>
    <property type="molecule type" value="Genomic_DNA"/>
</dbReference>
<dbReference type="GO" id="GO:0016757">
    <property type="term" value="F:glycosyltransferase activity"/>
    <property type="evidence" value="ECO:0007669"/>
    <property type="project" value="UniProtKB-KW"/>
</dbReference>
<dbReference type="HAMAP" id="MF_00766">
    <property type="entry name" value="PGT_MtgA"/>
    <property type="match status" value="1"/>
</dbReference>
<evidence type="ECO:0000256" key="1">
    <source>
        <dbReference type="ARBA" id="ARBA00022475"/>
    </source>
</evidence>
<gene>
    <name evidence="11 13" type="primary">mtgA</name>
    <name evidence="13" type="ORF">OKW52_00855</name>
</gene>
<dbReference type="Proteomes" id="UP001208938">
    <property type="component" value="Unassembled WGS sequence"/>
</dbReference>
<comment type="subcellular location">
    <subcellularLocation>
        <location evidence="11">Cell inner membrane</location>
        <topology evidence="11">Single-pass membrane protein</topology>
    </subcellularLocation>
</comment>
<comment type="pathway">
    <text evidence="11">Cell wall biogenesis; peptidoglycan biosynthesis.</text>
</comment>
<keyword evidence="7 11" id="KW-0573">Peptidoglycan synthesis</keyword>
<dbReference type="Gene3D" id="1.10.3810.10">
    <property type="entry name" value="Biosynthetic peptidoglycan transglycosylase-like"/>
    <property type="match status" value="1"/>
</dbReference>
<protein>
    <recommendedName>
        <fullName evidence="11">Biosynthetic peptidoglycan transglycosylase</fullName>
        <ecNumber evidence="11">2.4.99.28</ecNumber>
    </recommendedName>
    <alternativeName>
        <fullName evidence="11">Glycan polymerase</fullName>
    </alternativeName>
    <alternativeName>
        <fullName evidence="11">Peptidoglycan glycosyltransferase MtgA</fullName>
        <shortName evidence="11">PGT</shortName>
    </alternativeName>
</protein>
<keyword evidence="3 11" id="KW-0328">Glycosyltransferase</keyword>
<keyword evidence="10 11" id="KW-0961">Cell wall biogenesis/degradation</keyword>
<dbReference type="RefSeq" id="WP_264507621.1">
    <property type="nucleotide sequence ID" value="NZ_JAPDFL010000001.1"/>
</dbReference>
<dbReference type="InterPro" id="IPR001264">
    <property type="entry name" value="Glyco_trans_51"/>
</dbReference>
<organism evidence="13 14">
    <name type="scientific">Pararhodobacter zhoushanensis</name>
    <dbReference type="NCBI Taxonomy" id="2479545"/>
    <lineage>
        <taxon>Bacteria</taxon>
        <taxon>Pseudomonadati</taxon>
        <taxon>Pseudomonadota</taxon>
        <taxon>Alphaproteobacteria</taxon>
        <taxon>Rhodobacterales</taxon>
        <taxon>Paracoccaceae</taxon>
        <taxon>Pararhodobacter</taxon>
    </lineage>
</organism>
<dbReference type="InterPro" id="IPR036950">
    <property type="entry name" value="PBP_transglycosylase"/>
</dbReference>
<dbReference type="NCBIfam" id="TIGR02070">
    <property type="entry name" value="mono_pep_trsgly"/>
    <property type="match status" value="1"/>
</dbReference>
<evidence type="ECO:0000256" key="4">
    <source>
        <dbReference type="ARBA" id="ARBA00022679"/>
    </source>
</evidence>
<evidence type="ECO:0000313" key="13">
    <source>
        <dbReference type="EMBL" id="MCW1930854.1"/>
    </source>
</evidence>
<keyword evidence="2 11" id="KW-0997">Cell inner membrane</keyword>
<accession>A0ABT3GTI7</accession>
<evidence type="ECO:0000256" key="5">
    <source>
        <dbReference type="ARBA" id="ARBA00022692"/>
    </source>
</evidence>
<reference evidence="13 14" key="1">
    <citation type="submission" date="2022-10" db="EMBL/GenBank/DDBJ databases">
        <title>Pararhodobacter sp. nov., isolated from marine algae.</title>
        <authorList>
            <person name="Choi B.J."/>
            <person name="Kim J.M."/>
            <person name="Lee J.K."/>
            <person name="Choi D.G."/>
            <person name="Jeon C.O."/>
        </authorList>
    </citation>
    <scope>NUCLEOTIDE SEQUENCE [LARGE SCALE GENOMIC DNA]</scope>
    <source>
        <strain evidence="13 14">ZQ420</strain>
    </source>
</reference>
<proteinExistence type="inferred from homology"/>
<evidence type="ECO:0000256" key="9">
    <source>
        <dbReference type="ARBA" id="ARBA00023136"/>
    </source>
</evidence>
<keyword evidence="6 11" id="KW-0133">Cell shape</keyword>
<feature type="transmembrane region" description="Helical" evidence="11">
    <location>
        <begin position="31"/>
        <end position="53"/>
    </location>
</feature>
<keyword evidence="4 11" id="KW-0808">Transferase</keyword>
<evidence type="ECO:0000256" key="10">
    <source>
        <dbReference type="ARBA" id="ARBA00023316"/>
    </source>
</evidence>
<keyword evidence="14" id="KW-1185">Reference proteome</keyword>
<comment type="function">
    <text evidence="11">Peptidoglycan polymerase that catalyzes glycan chain elongation from lipid-linked precursors.</text>
</comment>
<dbReference type="Pfam" id="PF00912">
    <property type="entry name" value="Transgly"/>
    <property type="match status" value="1"/>
</dbReference>
<evidence type="ECO:0000313" key="14">
    <source>
        <dbReference type="Proteomes" id="UP001208938"/>
    </source>
</evidence>
<evidence type="ECO:0000256" key="3">
    <source>
        <dbReference type="ARBA" id="ARBA00022676"/>
    </source>
</evidence>
<dbReference type="SUPFAM" id="SSF53955">
    <property type="entry name" value="Lysozyme-like"/>
    <property type="match status" value="1"/>
</dbReference>
<feature type="domain" description="Glycosyl transferase family 51" evidence="12">
    <location>
        <begin position="71"/>
        <end position="229"/>
    </location>
</feature>
<sequence>MARASRTKKKTKAPLRLLDRTAQAIRRALRWLLLGLAAGFVLLVAWVGLYRFVDPPGGFYQWSESRKLGGVTRDWVDFDQIAPVMARSVVAAEDVNFCRHWGFDMGAIRDALAEGGARGASTITQQVVKNTFLWHGRTMVRKLLEAVLTPVVELLWPKERILEVYLNIAEFDQGVFGVQAAAQRYYGVDAADLSARQAALLAAVLPAPQDRDAARPSEFMRRRATSIADGAATIARDDRSACFGG</sequence>
<evidence type="ECO:0000256" key="8">
    <source>
        <dbReference type="ARBA" id="ARBA00022989"/>
    </source>
</evidence>
<dbReference type="InterPro" id="IPR023346">
    <property type="entry name" value="Lysozyme-like_dom_sf"/>
</dbReference>
<evidence type="ECO:0000256" key="6">
    <source>
        <dbReference type="ARBA" id="ARBA00022960"/>
    </source>
</evidence>
<dbReference type="PANTHER" id="PTHR30400">
    <property type="entry name" value="MONOFUNCTIONAL BIOSYNTHETIC PEPTIDOGLYCAN TRANSGLYCOSYLASE"/>
    <property type="match status" value="1"/>
</dbReference>
<evidence type="ECO:0000256" key="2">
    <source>
        <dbReference type="ARBA" id="ARBA00022519"/>
    </source>
</evidence>
<evidence type="ECO:0000256" key="7">
    <source>
        <dbReference type="ARBA" id="ARBA00022984"/>
    </source>
</evidence>
<dbReference type="EC" id="2.4.99.28" evidence="11"/>
<comment type="similarity">
    <text evidence="11">Belongs to the glycosyltransferase 51 family.</text>
</comment>
<comment type="catalytic activity">
    <reaction evidence="11">
        <text>[GlcNAc-(1-&gt;4)-Mur2Ac(oyl-L-Ala-gamma-D-Glu-L-Lys-D-Ala-D-Ala)](n)-di-trans,octa-cis-undecaprenyl diphosphate + beta-D-GlcNAc-(1-&gt;4)-Mur2Ac(oyl-L-Ala-gamma-D-Glu-L-Lys-D-Ala-D-Ala)-di-trans,octa-cis-undecaprenyl diphosphate = [GlcNAc-(1-&gt;4)-Mur2Ac(oyl-L-Ala-gamma-D-Glu-L-Lys-D-Ala-D-Ala)](n+1)-di-trans,octa-cis-undecaprenyl diphosphate + di-trans,octa-cis-undecaprenyl diphosphate + H(+)</text>
        <dbReference type="Rhea" id="RHEA:23708"/>
        <dbReference type="Rhea" id="RHEA-COMP:9602"/>
        <dbReference type="Rhea" id="RHEA-COMP:9603"/>
        <dbReference type="ChEBI" id="CHEBI:15378"/>
        <dbReference type="ChEBI" id="CHEBI:58405"/>
        <dbReference type="ChEBI" id="CHEBI:60033"/>
        <dbReference type="ChEBI" id="CHEBI:78435"/>
        <dbReference type="EC" id="2.4.99.28"/>
    </reaction>
</comment>
<keyword evidence="9 11" id="KW-0472">Membrane</keyword>
<evidence type="ECO:0000259" key="12">
    <source>
        <dbReference type="Pfam" id="PF00912"/>
    </source>
</evidence>
<keyword evidence="1 11" id="KW-1003">Cell membrane</keyword>
<name>A0ABT3GTI7_9RHOB</name>